<dbReference type="InterPro" id="IPR019826">
    <property type="entry name" value="Carboxylesterase_B_AS"/>
</dbReference>
<dbReference type="STRING" id="51670.SAMN04488557_3529"/>
<proteinExistence type="inferred from homology"/>
<dbReference type="GO" id="GO:0016787">
    <property type="term" value="F:hydrolase activity"/>
    <property type="evidence" value="ECO:0007669"/>
    <property type="project" value="UniProtKB-KW"/>
</dbReference>
<evidence type="ECO:0000313" key="5">
    <source>
        <dbReference type="EMBL" id="SFV38126.1"/>
    </source>
</evidence>
<keyword evidence="6" id="KW-1185">Reference proteome</keyword>
<comment type="similarity">
    <text evidence="1 3">Belongs to the type-B carboxylesterase/lipase family.</text>
</comment>
<dbReference type="InterPro" id="IPR002018">
    <property type="entry name" value="CarbesteraseB"/>
</dbReference>
<evidence type="ECO:0000256" key="2">
    <source>
        <dbReference type="ARBA" id="ARBA00022801"/>
    </source>
</evidence>
<dbReference type="InterPro" id="IPR029058">
    <property type="entry name" value="AB_hydrolase_fold"/>
</dbReference>
<dbReference type="InterPro" id="IPR050309">
    <property type="entry name" value="Type-B_Carboxylest/Lipase"/>
</dbReference>
<dbReference type="AlphaFoldDB" id="A0A1I7NTX9"/>
<protein>
    <recommendedName>
        <fullName evidence="3">Carboxylic ester hydrolase</fullName>
        <ecNumber evidence="3">3.1.1.-</ecNumber>
    </recommendedName>
</protein>
<dbReference type="EC" id="3.1.1.-" evidence="3"/>
<sequence length="534" mass="56536">MASFAAVAFAGAALADNDGPTVSTGDGNVRGFSKNGVNIFLGIPYAAPPVGKLRWQPPQPISKWKGVLDAAQFANTCPQVTELGAFAGPSSTTEDCLYLNVFTTGSSHNGKKKPVIVWIHGGGNIDGETVDYDASKLAQGGPDGVASVVVTINYRLGVFGFFSHPAINGEGHLWGNYGALDQQAALRWVQRNIASFGGDPNRVALGGQSAGAVDTGVNQVSPLARGLFNRAIYQSSPGFFSTLPSASDALTKGKNFGTAAGCSGSNAAAANCLRGLTAARILQLQGTPNADGQYTSGPFVDGTIIPLTPQQAFSSGKFNKMPIMGGAVKDEFTFITGITEYFSGPPQAPMTAAQYASAVTGAAAAQYPLSAYGGDPMLAYERFLTDPTKCRELHVVQLWAPQVPTYAYDFTYQNAPYYFPKMPGFKPLAAHTIDIQFVFNNWHGGNLGVNLDQNSGQPREINQQETVLSDQIVAAWTNFADTGNPNGSGNSPWPKFEGGSGARYFVQDIPLSTTSIANFRAAYKCDFWDTQLSY</sequence>
<dbReference type="Gene3D" id="3.40.50.1820">
    <property type="entry name" value="alpha/beta hydrolase"/>
    <property type="match status" value="1"/>
</dbReference>
<dbReference type="EMBL" id="FPCH01000003">
    <property type="protein sequence ID" value="SFV38126.1"/>
    <property type="molecule type" value="Genomic_DNA"/>
</dbReference>
<dbReference type="Proteomes" id="UP000199423">
    <property type="component" value="Unassembled WGS sequence"/>
</dbReference>
<dbReference type="PROSITE" id="PS00122">
    <property type="entry name" value="CARBOXYLESTERASE_B_1"/>
    <property type="match status" value="1"/>
</dbReference>
<feature type="domain" description="Carboxylesterase type B" evidence="4">
    <location>
        <begin position="20"/>
        <end position="528"/>
    </location>
</feature>
<evidence type="ECO:0000313" key="6">
    <source>
        <dbReference type="Proteomes" id="UP000199423"/>
    </source>
</evidence>
<accession>A0A1I7NTX9</accession>
<name>A0A1I7NTX9_9HYPH</name>
<dbReference type="PANTHER" id="PTHR11559">
    <property type="entry name" value="CARBOXYLESTERASE"/>
    <property type="match status" value="1"/>
</dbReference>
<dbReference type="SUPFAM" id="SSF53474">
    <property type="entry name" value="alpha/beta-Hydrolases"/>
    <property type="match status" value="1"/>
</dbReference>
<keyword evidence="2 3" id="KW-0378">Hydrolase</keyword>
<dbReference type="Pfam" id="PF00135">
    <property type="entry name" value="COesterase"/>
    <property type="match status" value="1"/>
</dbReference>
<evidence type="ECO:0000259" key="4">
    <source>
        <dbReference type="Pfam" id="PF00135"/>
    </source>
</evidence>
<evidence type="ECO:0000256" key="3">
    <source>
        <dbReference type="RuleBase" id="RU361235"/>
    </source>
</evidence>
<reference evidence="6" key="1">
    <citation type="submission" date="2016-10" db="EMBL/GenBank/DDBJ databases">
        <authorList>
            <person name="Varghese N."/>
            <person name="Submissions S."/>
        </authorList>
    </citation>
    <scope>NUCLEOTIDE SEQUENCE [LARGE SCALE GENOMIC DNA]</scope>
    <source>
        <strain evidence="6">DSM 1565</strain>
    </source>
</reference>
<organism evidence="5 6">
    <name type="scientific">Hyphomicrobium facile</name>
    <dbReference type="NCBI Taxonomy" id="51670"/>
    <lineage>
        <taxon>Bacteria</taxon>
        <taxon>Pseudomonadati</taxon>
        <taxon>Pseudomonadota</taxon>
        <taxon>Alphaproteobacteria</taxon>
        <taxon>Hyphomicrobiales</taxon>
        <taxon>Hyphomicrobiaceae</taxon>
        <taxon>Hyphomicrobium</taxon>
    </lineage>
</organism>
<evidence type="ECO:0000256" key="1">
    <source>
        <dbReference type="ARBA" id="ARBA00005964"/>
    </source>
</evidence>
<gene>
    <name evidence="5" type="ORF">SAMN04488557_3529</name>
</gene>